<organism evidence="2 3">
    <name type="scientific">Arcobacter venerupis</name>
    <dbReference type="NCBI Taxonomy" id="1054033"/>
    <lineage>
        <taxon>Bacteria</taxon>
        <taxon>Pseudomonadati</taxon>
        <taxon>Campylobacterota</taxon>
        <taxon>Epsilonproteobacteria</taxon>
        <taxon>Campylobacterales</taxon>
        <taxon>Arcobacteraceae</taxon>
        <taxon>Arcobacter</taxon>
    </lineage>
</organism>
<sequence length="662" mass="78874">MISNKDSSDSPAFTFYTQKELEQKDSIKQIDLILEKYNILENDNQLISSFEKNILYIINYIESLFIKKESIPSDLEDLFLNNSSLKENINLYIEKKLLNLTKKDSIYFFKDINIMLHILSIGTNQKILESYNDYNFDSVSNLFRFYENRLKQLFLTNKELFSLSFDSYIILLRTITQLCNFNSIDEIAKRSIKYFIELMTESINLLKFNVLLDKTQLNKLNNIQGKYLYYFSYIDNIVFDIDDLKTTFENYFLMLERHEAGYIISSESGFGDETQNLDSQEFLIYKKNSSILILKLIKNLKANLDEESYFEQEEFQRILRFFYKKFSIYHSNDDVAQSLKVFQKDLLNSLLLNYHIDQDFKKQLDYHLIIDDFIFSQESLSNTNIEIIFQLLYFTDDIALYKYHLISQILVQHNPIHNDYHEYFKLAIFNLCINKSIHVKYNTDLENVLKKIYNYINDYKIASHLLSVYSKIYLSLSLLYSQNQIDIEKAKKLYATFVQINGLEILKNEYNEINLKILSNIQFPADFIVDEFLKNKNIKLKNELDNIKNKIEKNLLEPEMKTSLETFISNEIFHGVCETTIFNIEENLTILDAGFEEYQIVLQKYIIRLVFTSVYKSNFLSIFENNKFFLENDVYKILNNFKQKDTKFNILIDDEDEIEINY</sequence>
<keyword evidence="3" id="KW-1185">Reference proteome</keyword>
<feature type="coiled-coil region" evidence="1">
    <location>
        <begin position="530"/>
        <end position="557"/>
    </location>
</feature>
<protein>
    <submittedName>
        <fullName evidence="2">Uncharacterized protein</fullName>
    </submittedName>
</protein>
<name>A0AAE7E2Z1_9BACT</name>
<evidence type="ECO:0000256" key="1">
    <source>
        <dbReference type="SAM" id="Coils"/>
    </source>
</evidence>
<accession>A0AAE7E2Z1</accession>
<dbReference type="AlphaFoldDB" id="A0AAE7E2Z1"/>
<evidence type="ECO:0000313" key="2">
    <source>
        <dbReference type="EMBL" id="QKF65769.1"/>
    </source>
</evidence>
<evidence type="ECO:0000313" key="3">
    <source>
        <dbReference type="Proteomes" id="UP000503482"/>
    </source>
</evidence>
<dbReference type="Proteomes" id="UP000503482">
    <property type="component" value="Chromosome"/>
</dbReference>
<gene>
    <name evidence="2" type="ORF">AVENP_0189</name>
</gene>
<proteinExistence type="predicted"/>
<keyword evidence="1" id="KW-0175">Coiled coil</keyword>
<dbReference type="KEGG" id="avp:AVENP_0189"/>
<dbReference type="RefSeq" id="WP_128358339.1">
    <property type="nucleotide sequence ID" value="NZ_CP053840.1"/>
</dbReference>
<dbReference type="EMBL" id="CP053840">
    <property type="protein sequence ID" value="QKF65769.1"/>
    <property type="molecule type" value="Genomic_DNA"/>
</dbReference>
<reference evidence="2 3" key="1">
    <citation type="submission" date="2020-05" db="EMBL/GenBank/DDBJ databases">
        <title>Complete genome sequencing of Campylobacter and Arcobacter type strains.</title>
        <authorList>
            <person name="Miller W.G."/>
            <person name="Yee E."/>
        </authorList>
    </citation>
    <scope>NUCLEOTIDE SEQUENCE [LARGE SCALE GENOMIC DNA]</scope>
    <source>
        <strain evidence="2 3">LMG 26156</strain>
    </source>
</reference>